<sequence length="117" mass="13749">MWNCPYSTDYFEEFAEDFDDKDRGLSEVALGNGITIMHLFDINLPGDISLKEWDAFTAGDQPTIVDIGMHRLRRQVNLFKHHSMLKFMAETWRYFDGSHIFVVPEIRLADGFKFYTF</sequence>
<dbReference type="EMBL" id="QEFC01004434">
    <property type="protein sequence ID" value="KAE9445176.1"/>
    <property type="molecule type" value="Genomic_DNA"/>
</dbReference>
<gene>
    <name evidence="1" type="ORF">C3L33_22926</name>
</gene>
<dbReference type="AlphaFoldDB" id="A0A6A4K6Q2"/>
<comment type="caution">
    <text evidence="1">The sequence shown here is derived from an EMBL/GenBank/DDBJ whole genome shotgun (WGS) entry which is preliminary data.</text>
</comment>
<organism evidence="1">
    <name type="scientific">Rhododendron williamsianum</name>
    <dbReference type="NCBI Taxonomy" id="262921"/>
    <lineage>
        <taxon>Eukaryota</taxon>
        <taxon>Viridiplantae</taxon>
        <taxon>Streptophyta</taxon>
        <taxon>Embryophyta</taxon>
        <taxon>Tracheophyta</taxon>
        <taxon>Spermatophyta</taxon>
        <taxon>Magnoliopsida</taxon>
        <taxon>eudicotyledons</taxon>
        <taxon>Gunneridae</taxon>
        <taxon>Pentapetalae</taxon>
        <taxon>asterids</taxon>
        <taxon>Ericales</taxon>
        <taxon>Ericaceae</taxon>
        <taxon>Ericoideae</taxon>
        <taxon>Rhodoreae</taxon>
        <taxon>Rhododendron</taxon>
    </lineage>
</organism>
<protein>
    <submittedName>
        <fullName evidence="1">Uncharacterized protein</fullName>
    </submittedName>
</protein>
<name>A0A6A4K6Q2_9ERIC</name>
<feature type="non-terminal residue" evidence="1">
    <location>
        <position position="1"/>
    </location>
</feature>
<dbReference type="OrthoDB" id="10250282at2759"/>
<evidence type="ECO:0000313" key="1">
    <source>
        <dbReference type="EMBL" id="KAE9445176.1"/>
    </source>
</evidence>
<proteinExistence type="predicted"/>
<reference evidence="1" key="1">
    <citation type="journal article" date="2019" name="Genome Biol. Evol.">
        <title>The Rhododendron genome and chromosomal organization provide insight into shared whole-genome duplications across the heath family (Ericaceae).</title>
        <authorList>
            <person name="Soza V.L."/>
            <person name="Lindsley D."/>
            <person name="Waalkes A."/>
            <person name="Ramage E."/>
            <person name="Patwardhan R.P."/>
            <person name="Burton J.N."/>
            <person name="Adey A."/>
            <person name="Kumar A."/>
            <person name="Qiu R."/>
            <person name="Shendure J."/>
            <person name="Hall B."/>
        </authorList>
    </citation>
    <scope>NUCLEOTIDE SEQUENCE</scope>
    <source>
        <strain evidence="1">RSF 1966-606</strain>
    </source>
</reference>
<accession>A0A6A4K6Q2</accession>